<dbReference type="AlphaFoldDB" id="A0A1F4U5R8"/>
<dbReference type="Proteomes" id="UP000179242">
    <property type="component" value="Unassembled WGS sequence"/>
</dbReference>
<dbReference type="EMBL" id="MEUJ01000004">
    <property type="protein sequence ID" value="OGC40251.1"/>
    <property type="molecule type" value="Genomic_DNA"/>
</dbReference>
<organism evidence="1 2">
    <name type="scientific">candidate division WOR-1 bacterium RIFOXYC2_FULL_46_14</name>
    <dbReference type="NCBI Taxonomy" id="1802587"/>
    <lineage>
        <taxon>Bacteria</taxon>
        <taxon>Bacillati</taxon>
        <taxon>Saganbacteria</taxon>
    </lineage>
</organism>
<gene>
    <name evidence="1" type="ORF">A2438_03105</name>
</gene>
<evidence type="ECO:0000313" key="2">
    <source>
        <dbReference type="Proteomes" id="UP000179242"/>
    </source>
</evidence>
<accession>A0A1F4U5R8</accession>
<dbReference type="Pfam" id="PF20392">
    <property type="entry name" value="DUF6687"/>
    <property type="match status" value="1"/>
</dbReference>
<evidence type="ECO:0000313" key="1">
    <source>
        <dbReference type="EMBL" id="OGC40251.1"/>
    </source>
</evidence>
<sequence>MVGRIGGPASVSVSRIMPAIKGVTLASPLVGQKELVQTISSLVCSRTRVITVDFALGRSRQALSDAGVGDISSLLVGNFDHHDGANPGKTATEVAIHAYETRRSEFTGDYAVIVDHIDLDSVCSTFVALSPKLEFNLTDTDKKLLSAASRYGDYIEEVGDDAMKLALTINAMIFGKNSFHLPFFKLSPLDQQKLFNDVLDAIPLMLNNIEGFSDLYEGELAKLKAARELAISKGTIIPYWTGEEVSLVTDASLPPVVIYQADRHALTIRIVSSQEGRNTYVVGQNPTMADFDLTGLWVNLRIAENKKRREWRLPILLDQDSWGGRNVAGGSAKNQDTGSILTPTDISVEITKYLREQLRANLTELIGKGLVPALILDDFIGIIPRERRAESCKKIIRALLPDAEKTIEQELEVARAYCRKGGYECDEIFTLKDLAMKYYQLHLIALNRPKRVFGGMAVAA</sequence>
<protein>
    <submittedName>
        <fullName evidence="1">Uncharacterized protein</fullName>
    </submittedName>
</protein>
<name>A0A1F4U5R8_UNCSA</name>
<comment type="caution">
    <text evidence="1">The sequence shown here is derived from an EMBL/GenBank/DDBJ whole genome shotgun (WGS) entry which is preliminary data.</text>
</comment>
<dbReference type="InterPro" id="IPR046509">
    <property type="entry name" value="DUF6687"/>
</dbReference>
<reference evidence="1 2" key="1">
    <citation type="journal article" date="2016" name="Nat. Commun.">
        <title>Thousands of microbial genomes shed light on interconnected biogeochemical processes in an aquifer system.</title>
        <authorList>
            <person name="Anantharaman K."/>
            <person name="Brown C.T."/>
            <person name="Hug L.A."/>
            <person name="Sharon I."/>
            <person name="Castelle C.J."/>
            <person name="Probst A.J."/>
            <person name="Thomas B.C."/>
            <person name="Singh A."/>
            <person name="Wilkins M.J."/>
            <person name="Karaoz U."/>
            <person name="Brodie E.L."/>
            <person name="Williams K.H."/>
            <person name="Hubbard S.S."/>
            <person name="Banfield J.F."/>
        </authorList>
    </citation>
    <scope>NUCLEOTIDE SEQUENCE [LARGE SCALE GENOMIC DNA]</scope>
</reference>
<proteinExistence type="predicted"/>